<organism evidence="1">
    <name type="scientific">Zea mays</name>
    <name type="common">Maize</name>
    <dbReference type="NCBI Taxonomy" id="4577"/>
    <lineage>
        <taxon>Eukaryota</taxon>
        <taxon>Viridiplantae</taxon>
        <taxon>Streptophyta</taxon>
        <taxon>Embryophyta</taxon>
        <taxon>Tracheophyta</taxon>
        <taxon>Spermatophyta</taxon>
        <taxon>Magnoliopsida</taxon>
        <taxon>Liliopsida</taxon>
        <taxon>Poales</taxon>
        <taxon>Poaceae</taxon>
        <taxon>PACMAD clade</taxon>
        <taxon>Panicoideae</taxon>
        <taxon>Andropogonodae</taxon>
        <taxon>Andropogoneae</taxon>
        <taxon>Tripsacinae</taxon>
        <taxon>Zea</taxon>
    </lineage>
</organism>
<dbReference type="SUPFAM" id="SSF53098">
    <property type="entry name" value="Ribonuclease H-like"/>
    <property type="match status" value="1"/>
</dbReference>
<protein>
    <submittedName>
        <fullName evidence="1">Uncharacterized protein</fullName>
    </submittedName>
</protein>
<name>A0A1D6N585_MAIZE</name>
<reference evidence="1" key="1">
    <citation type="submission" date="2015-12" db="EMBL/GenBank/DDBJ databases">
        <title>Update maize B73 reference genome by single molecule sequencing technologies.</title>
        <authorList>
            <consortium name="Maize Genome Sequencing Project"/>
            <person name="Ware D."/>
        </authorList>
    </citation>
    <scope>NUCLEOTIDE SEQUENCE [LARGE SCALE GENOMIC DNA]</scope>
    <source>
        <tissue evidence="1">Seedling</tissue>
    </source>
</reference>
<dbReference type="InterPro" id="IPR012337">
    <property type="entry name" value="RNaseH-like_sf"/>
</dbReference>
<sequence length="270" mass="31268">MKQEKLIMMKNKVMIMMLNFRLHYTSLERNMNSENELVHVFGSETQTLQCVVKRLLAQCVSSNERERNWSIFVFIRTKLRNILGYEKLHELVFVNYNIRLRIQCASCMPGPSEFDPALALMDLSLHRHNRAIHDWMERGRSNVDPTLDEDSSYSDTPVPIKLFTSIAQKYGDIEDIHGWADTTVGDAHLGKRKRKLGPSESKVKKLNLMTRKKRLTLKKAVAKMMVTTIPMETKEMTVMVATGMVEVMLEHMMLGVAMVEHMTLEHMVLR</sequence>
<accession>A0A1D6N585</accession>
<proteinExistence type="predicted"/>
<dbReference type="AlphaFoldDB" id="A0A1D6N585"/>
<evidence type="ECO:0000313" key="1">
    <source>
        <dbReference type="EMBL" id="ONM35793.1"/>
    </source>
</evidence>
<gene>
    <name evidence="1" type="ORF">ZEAMMB73_Zm00001d042571</name>
</gene>
<dbReference type="EMBL" id="CM007649">
    <property type="protein sequence ID" value="ONM35793.1"/>
    <property type="molecule type" value="Genomic_DNA"/>
</dbReference>
<dbReference type="InParanoid" id="A0A1D6N585"/>